<sequence>MCFSFEVSIITFLISWSISLYLLSKGLSKDGKNDVIFLMIFSSIQLSDAILWYNKMKRNNVNYIVTSYLIPFILSLQILYKVFITNHKEYIKVIDDKLLKILIFIGICYIFYRFNGYSKSLCDNKLSSPIWGSNEIRAWELILFAFVLWYPNYPMFFATLVLFALIKMIVGGAYGTMWCAIANLLAFYYLYKY</sequence>
<feature type="transmembrane region" description="Helical" evidence="1">
    <location>
        <begin position="35"/>
        <end position="53"/>
    </location>
</feature>
<feature type="transmembrane region" description="Helical" evidence="1">
    <location>
        <begin position="6"/>
        <end position="23"/>
    </location>
</feature>
<keyword evidence="1" id="KW-0812">Transmembrane</keyword>
<keyword evidence="1" id="KW-1133">Transmembrane helix</keyword>
<feature type="transmembrane region" description="Helical" evidence="1">
    <location>
        <begin position="141"/>
        <end position="166"/>
    </location>
</feature>
<dbReference type="EMBL" id="MN738838">
    <property type="protein sequence ID" value="QHT39026.1"/>
    <property type="molecule type" value="Genomic_DNA"/>
</dbReference>
<proteinExistence type="predicted"/>
<feature type="transmembrane region" description="Helical" evidence="1">
    <location>
        <begin position="65"/>
        <end position="86"/>
    </location>
</feature>
<feature type="transmembrane region" description="Helical" evidence="1">
    <location>
        <begin position="98"/>
        <end position="114"/>
    </location>
</feature>
<organism evidence="2">
    <name type="scientific">viral metagenome</name>
    <dbReference type="NCBI Taxonomy" id="1070528"/>
    <lineage>
        <taxon>unclassified sequences</taxon>
        <taxon>metagenomes</taxon>
        <taxon>organismal metagenomes</taxon>
    </lineage>
</organism>
<dbReference type="AlphaFoldDB" id="A0A6C0FAY5"/>
<evidence type="ECO:0000256" key="1">
    <source>
        <dbReference type="SAM" id="Phobius"/>
    </source>
</evidence>
<name>A0A6C0FAY5_9ZZZZ</name>
<accession>A0A6C0FAY5</accession>
<keyword evidence="1" id="KW-0472">Membrane</keyword>
<reference evidence="2" key="1">
    <citation type="journal article" date="2020" name="Nature">
        <title>Giant virus diversity and host interactions through global metagenomics.</title>
        <authorList>
            <person name="Schulz F."/>
            <person name="Roux S."/>
            <person name="Paez-Espino D."/>
            <person name="Jungbluth S."/>
            <person name="Walsh D.A."/>
            <person name="Denef V.J."/>
            <person name="McMahon K.D."/>
            <person name="Konstantinidis K.T."/>
            <person name="Eloe-Fadrosh E.A."/>
            <person name="Kyrpides N.C."/>
            <person name="Woyke T."/>
        </authorList>
    </citation>
    <scope>NUCLEOTIDE SEQUENCE</scope>
    <source>
        <strain evidence="2">GVMAG-S-ERX556126-94</strain>
    </source>
</reference>
<feature type="transmembrane region" description="Helical" evidence="1">
    <location>
        <begin position="173"/>
        <end position="191"/>
    </location>
</feature>
<evidence type="ECO:0000313" key="2">
    <source>
        <dbReference type="EMBL" id="QHT39026.1"/>
    </source>
</evidence>
<protein>
    <submittedName>
        <fullName evidence="2">Uncharacterized protein</fullName>
    </submittedName>
</protein>